<evidence type="ECO:0000313" key="11">
    <source>
        <dbReference type="Proteomes" id="UP001346149"/>
    </source>
</evidence>
<keyword evidence="11" id="KW-1185">Reference proteome</keyword>
<protein>
    <recommendedName>
        <fullName evidence="7">U6 snRNA-associated Sm-like protein LSm1</fullName>
    </recommendedName>
</protein>
<comment type="similarity">
    <text evidence="1 7">Belongs to the snRNP Sm proteins family.</text>
</comment>
<dbReference type="Pfam" id="PF01423">
    <property type="entry name" value="LSM"/>
    <property type="match status" value="1"/>
</dbReference>
<comment type="caution">
    <text evidence="10">The sequence shown here is derived from an EMBL/GenBank/DDBJ whole genome shotgun (WGS) entry which is preliminary data.</text>
</comment>
<feature type="transmembrane region" description="Helical" evidence="8">
    <location>
        <begin position="54"/>
        <end position="75"/>
    </location>
</feature>
<dbReference type="GO" id="GO:0000932">
    <property type="term" value="C:P-body"/>
    <property type="evidence" value="ECO:0007669"/>
    <property type="project" value="UniProtKB-SubCell"/>
</dbReference>
<evidence type="ECO:0000256" key="4">
    <source>
        <dbReference type="ARBA" id="ARBA00022884"/>
    </source>
</evidence>
<reference evidence="10 11" key="1">
    <citation type="journal article" date="2023" name="Hortic Res">
        <title>Pangenome of water caltrop reveals structural variations and asymmetric subgenome divergence after allopolyploidization.</title>
        <authorList>
            <person name="Zhang X."/>
            <person name="Chen Y."/>
            <person name="Wang L."/>
            <person name="Yuan Y."/>
            <person name="Fang M."/>
            <person name="Shi L."/>
            <person name="Lu R."/>
            <person name="Comes H.P."/>
            <person name="Ma Y."/>
            <person name="Chen Y."/>
            <person name="Huang G."/>
            <person name="Zhou Y."/>
            <person name="Zheng Z."/>
            <person name="Qiu Y."/>
        </authorList>
    </citation>
    <scope>NUCLEOTIDE SEQUENCE [LARGE SCALE GENOMIC DNA]</scope>
    <source>
        <strain evidence="10">F231</strain>
    </source>
</reference>
<evidence type="ECO:0000256" key="3">
    <source>
        <dbReference type="ARBA" id="ARBA00022664"/>
    </source>
</evidence>
<dbReference type="FunFam" id="2.30.30.100:FF:000029">
    <property type="entry name" value="U6 snRNA-associated Sm-like protein LSm1"/>
    <property type="match status" value="1"/>
</dbReference>
<dbReference type="GO" id="GO:0006397">
    <property type="term" value="P:mRNA processing"/>
    <property type="evidence" value="ECO:0007669"/>
    <property type="project" value="UniProtKB-UniRule"/>
</dbReference>
<sequence length="200" mass="22816">MGKSSSMSWARNADIYFSASLATYLDSKISSSIFFLMYFYFLPLQTGLHHYANHLWISILVPLGLVYCIDWVAFFPHLRCSSVLLLFTIYSTEKLLVLLSDGRKLVGILRSFDQFVNAVLQGAYERVIVGDLYCDISLGLYVIRGENVVLAGELDLEKDELPSHMTRVSLAEIKMAEKVEREALYLKGTMRKMMKFLDVD</sequence>
<dbReference type="GO" id="GO:1990726">
    <property type="term" value="C:Lsm1-7-Pat1 complex"/>
    <property type="evidence" value="ECO:0007669"/>
    <property type="project" value="TreeGrafter"/>
</dbReference>
<keyword evidence="8" id="KW-0472">Membrane</keyword>
<dbReference type="Gene3D" id="2.30.30.100">
    <property type="match status" value="1"/>
</dbReference>
<dbReference type="InterPro" id="IPR010920">
    <property type="entry name" value="LSM_dom_sf"/>
</dbReference>
<name>A0AAN7M536_TRANT</name>
<evidence type="ECO:0000256" key="8">
    <source>
        <dbReference type="SAM" id="Phobius"/>
    </source>
</evidence>
<evidence type="ECO:0000259" key="9">
    <source>
        <dbReference type="SMART" id="SM00651"/>
    </source>
</evidence>
<dbReference type="GO" id="GO:0042538">
    <property type="term" value="P:hyperosmotic salinity response"/>
    <property type="evidence" value="ECO:0007669"/>
    <property type="project" value="UniProtKB-ARBA"/>
</dbReference>
<gene>
    <name evidence="7" type="primary">LSM1</name>
    <name evidence="10" type="ORF">SAY86_017405</name>
</gene>
<evidence type="ECO:0000313" key="10">
    <source>
        <dbReference type="EMBL" id="KAK4790101.1"/>
    </source>
</evidence>
<dbReference type="EMBL" id="JAXQNO010000010">
    <property type="protein sequence ID" value="KAK4790101.1"/>
    <property type="molecule type" value="Genomic_DNA"/>
</dbReference>
<keyword evidence="8" id="KW-1133">Transmembrane helix</keyword>
<dbReference type="PANTHER" id="PTHR15588">
    <property type="entry name" value="LSM1"/>
    <property type="match status" value="1"/>
</dbReference>
<comment type="function">
    <text evidence="6">Component of the cytoplasmic LSM1-LSM7 complex which is involved in mRNA degradation by promoting decapping and leading to accurate 5'-3' mRNA decay. LSM1A and LSM1B are essential for the formation of the cytoplasmic LSM1-LSM7 complex which regulates developmental gene expression by the decapping of specific development-related transcripts. Required for P-body formation during heat stress.</text>
</comment>
<evidence type="ECO:0000256" key="2">
    <source>
        <dbReference type="ARBA" id="ARBA00022490"/>
    </source>
</evidence>
<dbReference type="GO" id="GO:0000290">
    <property type="term" value="P:deadenylation-dependent decapping of nuclear-transcribed mRNA"/>
    <property type="evidence" value="ECO:0007669"/>
    <property type="project" value="TreeGrafter"/>
</dbReference>
<dbReference type="AlphaFoldDB" id="A0AAN7M536"/>
<dbReference type="GO" id="GO:0003729">
    <property type="term" value="F:mRNA binding"/>
    <property type="evidence" value="ECO:0007669"/>
    <property type="project" value="TreeGrafter"/>
</dbReference>
<dbReference type="PANTHER" id="PTHR15588:SF8">
    <property type="entry name" value="U6 SNRNA-ASSOCIATED SM-LIKE PROTEIN LSM1"/>
    <property type="match status" value="1"/>
</dbReference>
<keyword evidence="8" id="KW-0812">Transmembrane</keyword>
<evidence type="ECO:0000256" key="1">
    <source>
        <dbReference type="ARBA" id="ARBA00006850"/>
    </source>
</evidence>
<proteinExistence type="inferred from homology"/>
<keyword evidence="3 7" id="KW-0507">mRNA processing</keyword>
<keyword evidence="4 7" id="KW-0694">RNA-binding</keyword>
<dbReference type="CDD" id="cd01728">
    <property type="entry name" value="LSm1"/>
    <property type="match status" value="1"/>
</dbReference>
<organism evidence="10 11">
    <name type="scientific">Trapa natans</name>
    <name type="common">Water chestnut</name>
    <dbReference type="NCBI Taxonomy" id="22666"/>
    <lineage>
        <taxon>Eukaryota</taxon>
        <taxon>Viridiplantae</taxon>
        <taxon>Streptophyta</taxon>
        <taxon>Embryophyta</taxon>
        <taxon>Tracheophyta</taxon>
        <taxon>Spermatophyta</taxon>
        <taxon>Magnoliopsida</taxon>
        <taxon>eudicotyledons</taxon>
        <taxon>Gunneridae</taxon>
        <taxon>Pentapetalae</taxon>
        <taxon>rosids</taxon>
        <taxon>malvids</taxon>
        <taxon>Myrtales</taxon>
        <taxon>Lythraceae</taxon>
        <taxon>Trapa</taxon>
    </lineage>
</organism>
<keyword evidence="5 7" id="KW-0687">Ribonucleoprotein</keyword>
<dbReference type="InterPro" id="IPR044642">
    <property type="entry name" value="PTHR15588"/>
</dbReference>
<dbReference type="GO" id="GO:1990904">
    <property type="term" value="C:ribonucleoprotein complex"/>
    <property type="evidence" value="ECO:0007669"/>
    <property type="project" value="UniProtKB-KW"/>
</dbReference>
<feature type="domain" description="Sm" evidence="9">
    <location>
        <begin position="85"/>
        <end position="153"/>
    </location>
</feature>
<dbReference type="InterPro" id="IPR001163">
    <property type="entry name" value="Sm_dom_euk/arc"/>
</dbReference>
<dbReference type="Proteomes" id="UP001346149">
    <property type="component" value="Unassembled WGS sequence"/>
</dbReference>
<comment type="subcellular location">
    <subcellularLocation>
        <location evidence="7">Cytoplasm</location>
    </subcellularLocation>
    <subcellularLocation>
        <location evidence="7">Cytoplasm</location>
        <location evidence="7">P-body</location>
    </subcellularLocation>
</comment>
<dbReference type="SUPFAM" id="SSF50182">
    <property type="entry name" value="Sm-like ribonucleoproteins"/>
    <property type="match status" value="1"/>
</dbReference>
<feature type="transmembrane region" description="Helical" evidence="8">
    <location>
        <begin position="21"/>
        <end position="42"/>
    </location>
</feature>
<evidence type="ECO:0000256" key="6">
    <source>
        <dbReference type="ARBA" id="ARBA00058260"/>
    </source>
</evidence>
<keyword evidence="2 7" id="KW-0963">Cytoplasm</keyword>
<evidence type="ECO:0000256" key="5">
    <source>
        <dbReference type="ARBA" id="ARBA00023274"/>
    </source>
</evidence>
<evidence type="ECO:0000256" key="7">
    <source>
        <dbReference type="RuleBase" id="RU365047"/>
    </source>
</evidence>
<dbReference type="SMART" id="SM00651">
    <property type="entry name" value="Sm"/>
    <property type="match status" value="1"/>
</dbReference>
<accession>A0AAN7M536</accession>
<comment type="subunit">
    <text evidence="7">Component of the heptameric LSM1-LSM7 complex that forms a seven-membered ring structure with a donut shape.</text>
</comment>
<dbReference type="InterPro" id="IPR034104">
    <property type="entry name" value="Lsm1"/>
</dbReference>
<dbReference type="GO" id="GO:0009631">
    <property type="term" value="P:cold acclimation"/>
    <property type="evidence" value="ECO:0007669"/>
    <property type="project" value="UniProtKB-ARBA"/>
</dbReference>